<reference evidence="1" key="1">
    <citation type="submission" date="2021-01" db="EMBL/GenBank/DDBJ databases">
        <authorList>
            <consortium name="Genoscope - CEA"/>
            <person name="William W."/>
        </authorList>
    </citation>
    <scope>NUCLEOTIDE SEQUENCE</scope>
</reference>
<evidence type="ECO:0000313" key="1">
    <source>
        <dbReference type="EMBL" id="CAD8110018.1"/>
    </source>
</evidence>
<accession>A0A8S1Q3J1</accession>
<dbReference type="Proteomes" id="UP000692954">
    <property type="component" value="Unassembled WGS sequence"/>
</dbReference>
<gene>
    <name evidence="1" type="ORF">PSON_ATCC_30995.1.T0950006</name>
</gene>
<keyword evidence="2" id="KW-1185">Reference proteome</keyword>
<sequence length="133" mass="16468">MWNGFVQDNVGGQYNDEGKKEGKPKYIQQVAYSNDQKLGFWKYIYNYKDMLIYNNYYYKMVVEIIMIIIKNLENGLNQMNWNYNKVTEEGFNEMAKKSVNKNIFELRQRKQTYWWRNLFKQKYCRIHQKRHMD</sequence>
<proteinExistence type="predicted"/>
<name>A0A8S1Q3J1_9CILI</name>
<dbReference type="EMBL" id="CAJJDN010000095">
    <property type="protein sequence ID" value="CAD8110018.1"/>
    <property type="molecule type" value="Genomic_DNA"/>
</dbReference>
<organism evidence="1 2">
    <name type="scientific">Paramecium sonneborni</name>
    <dbReference type="NCBI Taxonomy" id="65129"/>
    <lineage>
        <taxon>Eukaryota</taxon>
        <taxon>Sar</taxon>
        <taxon>Alveolata</taxon>
        <taxon>Ciliophora</taxon>
        <taxon>Intramacronucleata</taxon>
        <taxon>Oligohymenophorea</taxon>
        <taxon>Peniculida</taxon>
        <taxon>Parameciidae</taxon>
        <taxon>Paramecium</taxon>
    </lineage>
</organism>
<protein>
    <submittedName>
        <fullName evidence="1">Uncharacterized protein</fullName>
    </submittedName>
</protein>
<dbReference type="AlphaFoldDB" id="A0A8S1Q3J1"/>
<comment type="caution">
    <text evidence="1">The sequence shown here is derived from an EMBL/GenBank/DDBJ whole genome shotgun (WGS) entry which is preliminary data.</text>
</comment>
<evidence type="ECO:0000313" key="2">
    <source>
        <dbReference type="Proteomes" id="UP000692954"/>
    </source>
</evidence>